<dbReference type="GO" id="GO:0000307">
    <property type="term" value="C:cyclin-dependent protein kinase holoenzyme complex"/>
    <property type="evidence" value="ECO:0007669"/>
    <property type="project" value="TreeGrafter"/>
</dbReference>
<proteinExistence type="predicted"/>
<reference evidence="2 3" key="1">
    <citation type="journal article" date="2018" name="MBio">
        <title>Comparative Genomics Reveals the Core Gene Toolbox for the Fungus-Insect Symbiosis.</title>
        <authorList>
            <person name="Wang Y."/>
            <person name="Stata M."/>
            <person name="Wang W."/>
            <person name="Stajich J.E."/>
            <person name="White M.M."/>
            <person name="Moncalvo J.M."/>
        </authorList>
    </citation>
    <scope>NUCLEOTIDE SEQUENCE [LARGE SCALE GENOMIC DNA]</scope>
    <source>
        <strain evidence="2 3">SWE-8-4</strain>
    </source>
</reference>
<dbReference type="CDD" id="cd20557">
    <property type="entry name" value="CYCLIN_ScPCL1-like"/>
    <property type="match status" value="1"/>
</dbReference>
<evidence type="ECO:0000256" key="1">
    <source>
        <dbReference type="SAM" id="MobiDB-lite"/>
    </source>
</evidence>
<dbReference type="OrthoDB" id="10250320at2759"/>
<dbReference type="Proteomes" id="UP000245383">
    <property type="component" value="Unassembled WGS sequence"/>
</dbReference>
<dbReference type="GO" id="GO:0019901">
    <property type="term" value="F:protein kinase binding"/>
    <property type="evidence" value="ECO:0007669"/>
    <property type="project" value="InterPro"/>
</dbReference>
<name>A0A2T9YSD0_9FUNG</name>
<feature type="compositionally biased region" description="Polar residues" evidence="1">
    <location>
        <begin position="354"/>
        <end position="367"/>
    </location>
</feature>
<feature type="region of interest" description="Disordered" evidence="1">
    <location>
        <begin position="127"/>
        <end position="160"/>
    </location>
</feature>
<dbReference type="STRING" id="133385.A0A2T9YSD0"/>
<evidence type="ECO:0000313" key="3">
    <source>
        <dbReference type="Proteomes" id="UP000245383"/>
    </source>
</evidence>
<feature type="region of interest" description="Disordered" evidence="1">
    <location>
        <begin position="354"/>
        <end position="375"/>
    </location>
</feature>
<dbReference type="EMBL" id="MBFR01000061">
    <property type="protein sequence ID" value="PVU95242.1"/>
    <property type="molecule type" value="Genomic_DNA"/>
</dbReference>
<dbReference type="PANTHER" id="PTHR15615:SF10">
    <property type="entry name" value="PHO85 CYCLIN-2-RELATED"/>
    <property type="match status" value="1"/>
</dbReference>
<dbReference type="PANTHER" id="PTHR15615">
    <property type="match status" value="1"/>
</dbReference>
<dbReference type="InterPro" id="IPR036915">
    <property type="entry name" value="Cyclin-like_sf"/>
</dbReference>
<dbReference type="InterPro" id="IPR013922">
    <property type="entry name" value="Cyclin_PHO80-like"/>
</dbReference>
<evidence type="ECO:0000313" key="2">
    <source>
        <dbReference type="EMBL" id="PVU95242.1"/>
    </source>
</evidence>
<dbReference type="Pfam" id="PF08613">
    <property type="entry name" value="Cyclin"/>
    <property type="match status" value="1"/>
</dbReference>
<organism evidence="2 3">
    <name type="scientific">Smittium simulii</name>
    <dbReference type="NCBI Taxonomy" id="133385"/>
    <lineage>
        <taxon>Eukaryota</taxon>
        <taxon>Fungi</taxon>
        <taxon>Fungi incertae sedis</taxon>
        <taxon>Zoopagomycota</taxon>
        <taxon>Kickxellomycotina</taxon>
        <taxon>Harpellomycetes</taxon>
        <taxon>Harpellales</taxon>
        <taxon>Legeriomycetaceae</taxon>
        <taxon>Smittium</taxon>
    </lineage>
</organism>
<dbReference type="Gene3D" id="1.10.472.10">
    <property type="entry name" value="Cyclin-like"/>
    <property type="match status" value="1"/>
</dbReference>
<gene>
    <name evidence="2" type="ORF">BB561_001953</name>
</gene>
<dbReference type="AlphaFoldDB" id="A0A2T9YSD0"/>
<dbReference type="SUPFAM" id="SSF47954">
    <property type="entry name" value="Cyclin-like"/>
    <property type="match status" value="1"/>
</dbReference>
<evidence type="ECO:0008006" key="4">
    <source>
        <dbReference type="Google" id="ProtNLM"/>
    </source>
</evidence>
<feature type="compositionally biased region" description="Low complexity" evidence="1">
    <location>
        <begin position="151"/>
        <end position="160"/>
    </location>
</feature>
<accession>A0A2T9YSD0</accession>
<dbReference type="GO" id="GO:0005634">
    <property type="term" value="C:nucleus"/>
    <property type="evidence" value="ECO:0007669"/>
    <property type="project" value="TreeGrafter"/>
</dbReference>
<comment type="caution">
    <text evidence="2">The sequence shown here is derived from an EMBL/GenBank/DDBJ whole genome shotgun (WGS) entry which is preliminary data.</text>
</comment>
<keyword evidence="3" id="KW-1185">Reference proteome</keyword>
<dbReference type="GO" id="GO:0016538">
    <property type="term" value="F:cyclin-dependent protein serine/threonine kinase regulator activity"/>
    <property type="evidence" value="ECO:0007669"/>
    <property type="project" value="TreeGrafter"/>
</dbReference>
<protein>
    <recommendedName>
        <fullName evidence="4">Cyclin N-terminal domain-containing protein</fullName>
    </recommendedName>
</protein>
<feature type="compositionally biased region" description="Low complexity" evidence="1">
    <location>
        <begin position="127"/>
        <end position="138"/>
    </location>
</feature>
<sequence>MIKKPLVLLVDNSGYQNKNYDNTNKCGNEFIVYKKINSTINTNLHPHMQVQSQEGHQIKILKQNDFNLSKKYLSSIKRANNYMPNLSTQDNNTNGKGCGNEINANVFDKFKYEDSCYKEKYNYKNLKNTHSSSTTTSSRTDKDTYVGSDKSSAPSTTSQTSAEINTALQIMYYNSSSKLSQEKCDLTEKSKAVIKSRISKHTIETVSWYTKTVIPCKPLSKPSNKLISLEKFILNLIESSRVNMGTLLCTLVYLAKLKKTLPAGSQGQECTSHRIFLAALILAGKYLNDSSPKNKYWARYSGIFSLKEVNLMEKQFLDFLDLNEVSELFWLQNHSAKISNFLQNLSLHKISFSSNKTEKPSSNLQTSGHEKKIKT</sequence>